<feature type="domain" description="CobQ/CobB/MinD/ParA nucleotide binding" evidence="1">
    <location>
        <begin position="11"/>
        <end position="217"/>
    </location>
</feature>
<dbReference type="Pfam" id="PF01656">
    <property type="entry name" value="CbiA"/>
    <property type="match status" value="1"/>
</dbReference>
<dbReference type="STRING" id="349095.SAMN05660299_01646"/>
<dbReference type="GO" id="GO:0009898">
    <property type="term" value="C:cytoplasmic side of plasma membrane"/>
    <property type="evidence" value="ECO:0007669"/>
    <property type="project" value="TreeGrafter"/>
</dbReference>
<dbReference type="PANTHER" id="PTHR43384">
    <property type="entry name" value="SEPTUM SITE-DETERMINING PROTEIN MIND HOMOLOG, CHLOROPLASTIC-RELATED"/>
    <property type="match status" value="1"/>
</dbReference>
<dbReference type="OrthoDB" id="9794577at2"/>
<dbReference type="GO" id="GO:0051782">
    <property type="term" value="P:negative regulation of cell division"/>
    <property type="evidence" value="ECO:0007669"/>
    <property type="project" value="TreeGrafter"/>
</dbReference>
<protein>
    <submittedName>
        <fullName evidence="2">Pilus assembly protein CpaE</fullName>
    </submittedName>
</protein>
<dbReference type="Gene3D" id="3.40.50.300">
    <property type="entry name" value="P-loop containing nucleotide triphosphate hydrolases"/>
    <property type="match status" value="1"/>
</dbReference>
<dbReference type="GO" id="GO:0016887">
    <property type="term" value="F:ATP hydrolysis activity"/>
    <property type="evidence" value="ECO:0007669"/>
    <property type="project" value="TreeGrafter"/>
</dbReference>
<reference evidence="2 3" key="1">
    <citation type="submission" date="2016-10" db="EMBL/GenBank/DDBJ databases">
        <authorList>
            <person name="de Groot N.N."/>
        </authorList>
    </citation>
    <scope>NUCLEOTIDE SEQUENCE [LARGE SCALE GENOMIC DNA]</scope>
    <source>
        <strain evidence="2 3">DSM 16981</strain>
    </source>
</reference>
<evidence type="ECO:0000313" key="2">
    <source>
        <dbReference type="EMBL" id="SDM85615.1"/>
    </source>
</evidence>
<dbReference type="RefSeq" id="WP_091650452.1">
    <property type="nucleotide sequence ID" value="NZ_FNHQ01000015.1"/>
</dbReference>
<dbReference type="GO" id="GO:0005524">
    <property type="term" value="F:ATP binding"/>
    <property type="evidence" value="ECO:0007669"/>
    <property type="project" value="TreeGrafter"/>
</dbReference>
<name>A0A1G9WNF5_9FIRM</name>
<dbReference type="InterPro" id="IPR027417">
    <property type="entry name" value="P-loop_NTPase"/>
</dbReference>
<dbReference type="InterPro" id="IPR050625">
    <property type="entry name" value="ParA/MinD_ATPase"/>
</dbReference>
<gene>
    <name evidence="2" type="ORF">SAMN05660299_01646</name>
</gene>
<dbReference type="PANTHER" id="PTHR43384:SF13">
    <property type="entry name" value="SLR0110 PROTEIN"/>
    <property type="match status" value="1"/>
</dbReference>
<dbReference type="EMBL" id="FNHQ01000015">
    <property type="protein sequence ID" value="SDM85615.1"/>
    <property type="molecule type" value="Genomic_DNA"/>
</dbReference>
<evidence type="ECO:0000259" key="1">
    <source>
        <dbReference type="Pfam" id="PF01656"/>
    </source>
</evidence>
<proteinExistence type="predicted"/>
<dbReference type="AlphaFoldDB" id="A0A1G9WNF5"/>
<keyword evidence="3" id="KW-1185">Reference proteome</keyword>
<dbReference type="Proteomes" id="UP000199309">
    <property type="component" value="Unassembled WGS sequence"/>
</dbReference>
<dbReference type="InterPro" id="IPR002586">
    <property type="entry name" value="CobQ/CobB/MinD/ParA_Nub-bd_dom"/>
</dbReference>
<evidence type="ECO:0000313" key="3">
    <source>
        <dbReference type="Proteomes" id="UP000199309"/>
    </source>
</evidence>
<sequence length="279" mass="31085">MAEISRNGIIITVFSTASAVGKTLIAVNLTAELAHQGFRACVVDLDLQFGDIANFLQLRPTQTIYDAQLAIDKNPEQFDPLTYTTLYKYEDTSFSVIAAPNTLEQSYNVSAKQVGKVMGELRREYDYVIVDAMATFTELNLQIMDISTIITAVAIVDFIPTIKNMKMGYEAMKRLGYASNKIRFILNRSNAKTNIEISDVERLLDARFYHVLPNDFKAAVESIQSAVPIVLDQAKRYSPLAAGLIELTDKYTNRTGKARSTKTPVLQQNSGGLFGLFRK</sequence>
<dbReference type="GO" id="GO:0005829">
    <property type="term" value="C:cytosol"/>
    <property type="evidence" value="ECO:0007669"/>
    <property type="project" value="TreeGrafter"/>
</dbReference>
<accession>A0A1G9WNF5</accession>
<dbReference type="SUPFAM" id="SSF52540">
    <property type="entry name" value="P-loop containing nucleoside triphosphate hydrolases"/>
    <property type="match status" value="1"/>
</dbReference>
<organism evidence="2 3">
    <name type="scientific">Megasphaera paucivorans</name>
    <dbReference type="NCBI Taxonomy" id="349095"/>
    <lineage>
        <taxon>Bacteria</taxon>
        <taxon>Bacillati</taxon>
        <taxon>Bacillota</taxon>
        <taxon>Negativicutes</taxon>
        <taxon>Veillonellales</taxon>
        <taxon>Veillonellaceae</taxon>
        <taxon>Megasphaera</taxon>
    </lineage>
</organism>